<gene>
    <name evidence="2" type="ORF">Ctaglu_12640</name>
</gene>
<feature type="transmembrane region" description="Helical" evidence="1">
    <location>
        <begin position="43"/>
        <end position="62"/>
    </location>
</feature>
<feature type="transmembrane region" description="Helical" evidence="1">
    <location>
        <begin position="14"/>
        <end position="37"/>
    </location>
</feature>
<accession>A0A401UJ95</accession>
<evidence type="ECO:0000313" key="3">
    <source>
        <dbReference type="Proteomes" id="UP000287872"/>
    </source>
</evidence>
<dbReference type="NCBIfam" id="TIGR04086">
    <property type="entry name" value="TIGR04086_membr"/>
    <property type="match status" value="1"/>
</dbReference>
<organism evidence="2 3">
    <name type="scientific">Clostridium tagluense</name>
    <dbReference type="NCBI Taxonomy" id="360422"/>
    <lineage>
        <taxon>Bacteria</taxon>
        <taxon>Bacillati</taxon>
        <taxon>Bacillota</taxon>
        <taxon>Clostridia</taxon>
        <taxon>Eubacteriales</taxon>
        <taxon>Clostridiaceae</taxon>
        <taxon>Clostridium</taxon>
    </lineage>
</organism>
<dbReference type="AlphaFoldDB" id="A0A401UJ95"/>
<dbReference type="InterPro" id="IPR023804">
    <property type="entry name" value="DUF3792_TM"/>
</dbReference>
<comment type="caution">
    <text evidence="2">The sequence shown here is derived from an EMBL/GenBank/DDBJ whole genome shotgun (WGS) entry which is preliminary data.</text>
</comment>
<dbReference type="GeneID" id="77242105"/>
<protein>
    <submittedName>
        <fullName evidence="2">Membrane protein</fullName>
    </submittedName>
</protein>
<keyword evidence="1" id="KW-0472">Membrane</keyword>
<keyword evidence="1" id="KW-0812">Transmembrane</keyword>
<evidence type="ECO:0000313" key="2">
    <source>
        <dbReference type="EMBL" id="GCD09641.1"/>
    </source>
</evidence>
<evidence type="ECO:0000256" key="1">
    <source>
        <dbReference type="SAM" id="Phobius"/>
    </source>
</evidence>
<keyword evidence="1" id="KW-1133">Transmembrane helix</keyword>
<sequence>MENKIKFSCAAEGVFRASILTLIVLVAYSIITSYLTASMKVTSVFYIVITLVSVLYGSVYAAKKAGEKGWLMGIMVAAIYMIVLYLVKVVGGGSTSIGMREVVRMALALGIGTLAGMLGINL</sequence>
<dbReference type="Pfam" id="PF12670">
    <property type="entry name" value="DUF3792"/>
    <property type="match status" value="1"/>
</dbReference>
<dbReference type="Proteomes" id="UP000287872">
    <property type="component" value="Unassembled WGS sequence"/>
</dbReference>
<reference evidence="2 3" key="1">
    <citation type="submission" date="2018-11" db="EMBL/GenBank/DDBJ databases">
        <title>Genome sequencing and assembly of Clostridium tagluense strain A121.</title>
        <authorList>
            <person name="Murakami T."/>
            <person name="Segawa T."/>
            <person name="Shcherbakova V.A."/>
            <person name="Mori H."/>
            <person name="Yoshimura Y."/>
        </authorList>
    </citation>
    <scope>NUCLEOTIDE SEQUENCE [LARGE SCALE GENOMIC DNA]</scope>
    <source>
        <strain evidence="2 3">A121</strain>
    </source>
</reference>
<proteinExistence type="predicted"/>
<keyword evidence="3" id="KW-1185">Reference proteome</keyword>
<dbReference type="EMBL" id="BHYK01000005">
    <property type="protein sequence ID" value="GCD09641.1"/>
    <property type="molecule type" value="Genomic_DNA"/>
</dbReference>
<dbReference type="OrthoDB" id="2086722at2"/>
<feature type="transmembrane region" description="Helical" evidence="1">
    <location>
        <begin position="102"/>
        <end position="120"/>
    </location>
</feature>
<name>A0A401UJ95_9CLOT</name>
<dbReference type="RefSeq" id="WP_124999237.1">
    <property type="nucleotide sequence ID" value="NZ_BHYK01000005.1"/>
</dbReference>
<feature type="transmembrane region" description="Helical" evidence="1">
    <location>
        <begin position="69"/>
        <end position="90"/>
    </location>
</feature>